<dbReference type="Gene3D" id="1.20.1280.50">
    <property type="match status" value="1"/>
</dbReference>
<dbReference type="InterPro" id="IPR056592">
    <property type="entry name" value="Beta-prop_At3g26010-like"/>
</dbReference>
<evidence type="ECO:0000259" key="3">
    <source>
        <dbReference type="PROSITE" id="PS50181"/>
    </source>
</evidence>
<dbReference type="PROSITE" id="PS50181">
    <property type="entry name" value="FBOX"/>
    <property type="match status" value="1"/>
</dbReference>
<dbReference type="FunFam" id="1.20.1280.50:FF:000030">
    <property type="entry name" value="F-box/kelch-repeat protein At3g61590"/>
    <property type="match status" value="1"/>
</dbReference>
<dbReference type="SUPFAM" id="SSF50965">
    <property type="entry name" value="Galactose oxidase, central domain"/>
    <property type="match status" value="1"/>
</dbReference>
<dbReference type="Pfam" id="PF07646">
    <property type="entry name" value="Kelch_2"/>
    <property type="match status" value="1"/>
</dbReference>
<dbReference type="Pfam" id="PF24750">
    <property type="entry name" value="b-prop_At3g26010-like"/>
    <property type="match status" value="1"/>
</dbReference>
<organism evidence="4">
    <name type="scientific">Davidia involucrata</name>
    <name type="common">Dove tree</name>
    <dbReference type="NCBI Taxonomy" id="16924"/>
    <lineage>
        <taxon>Eukaryota</taxon>
        <taxon>Viridiplantae</taxon>
        <taxon>Streptophyta</taxon>
        <taxon>Embryophyta</taxon>
        <taxon>Tracheophyta</taxon>
        <taxon>Spermatophyta</taxon>
        <taxon>Magnoliopsida</taxon>
        <taxon>eudicotyledons</taxon>
        <taxon>Gunneridae</taxon>
        <taxon>Pentapetalae</taxon>
        <taxon>asterids</taxon>
        <taxon>Cornales</taxon>
        <taxon>Nyssaceae</taxon>
        <taxon>Davidia</taxon>
    </lineage>
</organism>
<feature type="domain" description="F-box" evidence="3">
    <location>
        <begin position="39"/>
        <end position="85"/>
    </location>
</feature>
<protein>
    <recommendedName>
        <fullName evidence="3">F-box domain-containing protein</fullName>
    </recommendedName>
</protein>
<proteinExistence type="predicted"/>
<evidence type="ECO:0000256" key="1">
    <source>
        <dbReference type="ARBA" id="ARBA00004906"/>
    </source>
</evidence>
<dbReference type="PANTHER" id="PTHR10706:SF130">
    <property type="entry name" value="F-BOX ONLY PROTEIN 31"/>
    <property type="match status" value="1"/>
</dbReference>
<dbReference type="CDD" id="cd22157">
    <property type="entry name" value="F-box_AtFBW1-like"/>
    <property type="match status" value="1"/>
</dbReference>
<dbReference type="InterPro" id="IPR036047">
    <property type="entry name" value="F-box-like_dom_sf"/>
</dbReference>
<dbReference type="InterPro" id="IPR011043">
    <property type="entry name" value="Gal_Oxase/kelch_b-propeller"/>
</dbReference>
<dbReference type="SUPFAM" id="SSF81383">
    <property type="entry name" value="F-box domain"/>
    <property type="match status" value="1"/>
</dbReference>
<dbReference type="EMBL" id="GHES01003994">
    <property type="protein sequence ID" value="MPA34553.1"/>
    <property type="molecule type" value="Transcribed_RNA"/>
</dbReference>
<comment type="pathway">
    <text evidence="1">Protein modification; protein ubiquitination.</text>
</comment>
<gene>
    <name evidence="4" type="ORF">Din_003994</name>
</gene>
<dbReference type="AlphaFoldDB" id="A0A5B6YTT7"/>
<accession>A0A5B6YTT7</accession>
<dbReference type="InterPro" id="IPR011498">
    <property type="entry name" value="Kelch_2"/>
</dbReference>
<dbReference type="PANTHER" id="PTHR10706">
    <property type="entry name" value="F-BOX FAMILY PROTEIN"/>
    <property type="match status" value="1"/>
</dbReference>
<dbReference type="SMART" id="SM00256">
    <property type="entry name" value="FBOX"/>
    <property type="match status" value="1"/>
</dbReference>
<sequence length="406" mass="46337">MEGGTTWSDDEFDYNRKGAGVFPSYLELVDENDKESNFVSIDSVLPEDILERILAYLPLACIFRACCVCKKWNEIVHSRRFMLNIAGIFSQKPWYFMFTSSDEPIGYAYDPVLRKWYGFELPYIETLSWFISSSCGLVCIMDNDSRTDLCVCNPLSKNYKKIEEPLGHKSSAYNALAFSVDSSSHIYTVALVRSKQASEDYVHWDISIHVYCSKSMTWVSPVTENLAGWRGGSDSTICDGVLFFLVHYTGGIDRTQNRHRLLTYKLNDQSSNDKLMETFVEVPCFLTCGRLMNLKDKLVMVGGIGRQDQSGIIRGIGIWVLKGREWEEVSRMPHKFFQGFGELDDVFASSGSGDLIYIQTYGATALLTFDLSLKQWNWSQKCPVTKRYPLQLFTGFCFEPRIEISP</sequence>
<evidence type="ECO:0000313" key="4">
    <source>
        <dbReference type="EMBL" id="MPA34553.1"/>
    </source>
</evidence>
<evidence type="ECO:0000256" key="2">
    <source>
        <dbReference type="ARBA" id="ARBA00022786"/>
    </source>
</evidence>
<dbReference type="InterPro" id="IPR001810">
    <property type="entry name" value="F-box_dom"/>
</dbReference>
<dbReference type="Pfam" id="PF00646">
    <property type="entry name" value="F-box"/>
    <property type="match status" value="1"/>
</dbReference>
<keyword evidence="2" id="KW-0833">Ubl conjugation pathway</keyword>
<name>A0A5B6YTT7_DAVIN</name>
<dbReference type="InterPro" id="IPR045048">
    <property type="entry name" value="FBXO31/39"/>
</dbReference>
<reference evidence="4" key="1">
    <citation type="submission" date="2019-08" db="EMBL/GenBank/DDBJ databases">
        <title>Reference gene set and small RNA set construction with multiple tissues from Davidia involucrata Baill.</title>
        <authorList>
            <person name="Yang H."/>
            <person name="Zhou C."/>
            <person name="Li G."/>
            <person name="Wang J."/>
            <person name="Gao P."/>
            <person name="Wang M."/>
            <person name="Wang R."/>
            <person name="Zhao Y."/>
        </authorList>
    </citation>
    <scope>NUCLEOTIDE SEQUENCE</scope>
    <source>
        <tissue evidence="4">Mixed with DoveR01_LX</tissue>
    </source>
</reference>